<dbReference type="SUPFAM" id="SSF51161">
    <property type="entry name" value="Trimeric LpxA-like enzymes"/>
    <property type="match status" value="1"/>
</dbReference>
<dbReference type="InterPro" id="IPR001451">
    <property type="entry name" value="Hexapep"/>
</dbReference>
<proteinExistence type="inferred from homology"/>
<gene>
    <name evidence="2" type="ORF">NXW39_00565</name>
</gene>
<evidence type="ECO:0000313" key="3">
    <source>
        <dbReference type="Proteomes" id="UP001058403"/>
    </source>
</evidence>
<dbReference type="PANTHER" id="PTHR43300">
    <property type="entry name" value="ACETYLTRANSFERASE"/>
    <property type="match status" value="1"/>
</dbReference>
<dbReference type="EMBL" id="CP103070">
    <property type="protein sequence ID" value="UVO90125.1"/>
    <property type="molecule type" value="Genomic_DNA"/>
</dbReference>
<evidence type="ECO:0000313" key="2">
    <source>
        <dbReference type="EMBL" id="UVO90125.1"/>
    </source>
</evidence>
<sequence>MIRIHPSSEVLSQQIGNDTYIWQYCIILPGAEIGSNCNICANVLIENDVKLGNNVTVKSGVQLWDGVTLEDNVFIGPNVTFTNDKVPRSKMYPDLFLKTLIKKGASIGANSTIVAGHTIGEYAFVGAGSVVTKDIPANTVWYGNPAVHHGYITNEGVLLDLERKDKNGLKHII</sequence>
<dbReference type="Proteomes" id="UP001058403">
    <property type="component" value="Chromosome"/>
</dbReference>
<dbReference type="Pfam" id="PF00132">
    <property type="entry name" value="Hexapep"/>
    <property type="match status" value="3"/>
</dbReference>
<dbReference type="CDD" id="cd03358">
    <property type="entry name" value="LbH_WxcM_N_like"/>
    <property type="match status" value="1"/>
</dbReference>
<protein>
    <submittedName>
        <fullName evidence="2">N-acetyltransferase</fullName>
    </submittedName>
</protein>
<organism evidence="2 3">
    <name type="scientific">Bacteroides fragilis</name>
    <dbReference type="NCBI Taxonomy" id="817"/>
    <lineage>
        <taxon>Bacteria</taxon>
        <taxon>Pseudomonadati</taxon>
        <taxon>Bacteroidota</taxon>
        <taxon>Bacteroidia</taxon>
        <taxon>Bacteroidales</taxon>
        <taxon>Bacteroidaceae</taxon>
        <taxon>Bacteroides</taxon>
    </lineage>
</organism>
<dbReference type="AlphaFoldDB" id="A0A9X9INJ6"/>
<comment type="similarity">
    <text evidence="1">Belongs to the transferase hexapeptide repeat family.</text>
</comment>
<dbReference type="PANTHER" id="PTHR43300:SF4">
    <property type="entry name" value="ACYL-[ACYL-CARRIER-PROTEIN]--UDP-N-ACETYLGLUCOSAMINE O-ACYLTRANSFERASE"/>
    <property type="match status" value="1"/>
</dbReference>
<name>A0A9X9INJ6_BACFG</name>
<accession>A0A9X9INJ6</accession>
<reference evidence="2" key="1">
    <citation type="submission" date="2022-08" db="EMBL/GenBank/DDBJ databases">
        <title>Genome Sequencing of Bacteroides fragilis Group Isolates with Nanopore Technology.</title>
        <authorList>
            <person name="Tisza M.J."/>
            <person name="Smith D."/>
            <person name="Dekker J.P."/>
        </authorList>
    </citation>
    <scope>NUCLEOTIDE SEQUENCE</scope>
    <source>
        <strain evidence="2">BFG-49</strain>
    </source>
</reference>
<dbReference type="InterPro" id="IPR050179">
    <property type="entry name" value="Trans_hexapeptide_repeat"/>
</dbReference>
<dbReference type="RefSeq" id="WP_032539857.1">
    <property type="nucleotide sequence ID" value="NZ_CAXSVT010000002.1"/>
</dbReference>
<evidence type="ECO:0000256" key="1">
    <source>
        <dbReference type="ARBA" id="ARBA00007274"/>
    </source>
</evidence>
<dbReference type="Gene3D" id="2.160.10.10">
    <property type="entry name" value="Hexapeptide repeat proteins"/>
    <property type="match status" value="1"/>
</dbReference>
<dbReference type="InterPro" id="IPR011004">
    <property type="entry name" value="Trimer_LpxA-like_sf"/>
</dbReference>